<accession>A0A8H3J4Z2</accession>
<dbReference type="OrthoDB" id="5300908at2759"/>
<organism evidence="1 2">
    <name type="scientific">Alectoria fallacina</name>
    <dbReference type="NCBI Taxonomy" id="1903189"/>
    <lineage>
        <taxon>Eukaryota</taxon>
        <taxon>Fungi</taxon>
        <taxon>Dikarya</taxon>
        <taxon>Ascomycota</taxon>
        <taxon>Pezizomycotina</taxon>
        <taxon>Lecanoromycetes</taxon>
        <taxon>OSLEUM clade</taxon>
        <taxon>Lecanoromycetidae</taxon>
        <taxon>Lecanorales</taxon>
        <taxon>Lecanorineae</taxon>
        <taxon>Parmeliaceae</taxon>
        <taxon>Alectoria</taxon>
    </lineage>
</organism>
<dbReference type="AlphaFoldDB" id="A0A8H3J4Z2"/>
<gene>
    <name evidence="1" type="ORF">ALECFALPRED_008874</name>
</gene>
<sequence>MNVVELLAQYAELEWLSRVRLRHGVVLPAYPQVEIAVLPASPATSVEVRLVIWGIWVGIRDIITRNNFHEAEFEVSWEREVVAFIYFTKPMDLPAMGSNRTLDPNEVLTLLSPLNDTTDGILEVSNSTRDSSDALNEGQFKWHPLFTPASKTLTVVEVFLTVMAGLKNAAPHPASDKIPGPYASAAVDVYANVQFYLHRRRIPRLKPPFFQYIHVIKALRLVPGYMLEKKRFSELFFSIDVSGVPVGEGYIEKGHYVPPSGDMLGPKDNVSLS</sequence>
<comment type="caution">
    <text evidence="1">The sequence shown here is derived from an EMBL/GenBank/DDBJ whole genome shotgun (WGS) entry which is preliminary data.</text>
</comment>
<evidence type="ECO:0000313" key="2">
    <source>
        <dbReference type="Proteomes" id="UP000664203"/>
    </source>
</evidence>
<keyword evidence="2" id="KW-1185">Reference proteome</keyword>
<dbReference type="Proteomes" id="UP000664203">
    <property type="component" value="Unassembled WGS sequence"/>
</dbReference>
<proteinExistence type="predicted"/>
<reference evidence="1" key="1">
    <citation type="submission" date="2021-03" db="EMBL/GenBank/DDBJ databases">
        <authorList>
            <person name="Tagirdzhanova G."/>
        </authorList>
    </citation>
    <scope>NUCLEOTIDE SEQUENCE</scope>
</reference>
<protein>
    <submittedName>
        <fullName evidence="1">Uncharacterized protein</fullName>
    </submittedName>
</protein>
<evidence type="ECO:0000313" key="1">
    <source>
        <dbReference type="EMBL" id="CAF9940813.1"/>
    </source>
</evidence>
<name>A0A8H3J4Z2_9LECA</name>
<dbReference type="EMBL" id="CAJPDR010000623">
    <property type="protein sequence ID" value="CAF9940813.1"/>
    <property type="molecule type" value="Genomic_DNA"/>
</dbReference>